<evidence type="ECO:0000259" key="9">
    <source>
        <dbReference type="Pfam" id="PF25944"/>
    </source>
</evidence>
<accession>A0A6M7UKA8</accession>
<feature type="domain" description="Multidrug resistance protein MdtA-like beta-barrel" evidence="9">
    <location>
        <begin position="219"/>
        <end position="300"/>
    </location>
</feature>
<gene>
    <name evidence="11" type="ORF">EB233_14495</name>
</gene>
<dbReference type="GO" id="GO:0015562">
    <property type="term" value="F:efflux transmembrane transporter activity"/>
    <property type="evidence" value="ECO:0007669"/>
    <property type="project" value="TreeGrafter"/>
</dbReference>
<dbReference type="RefSeq" id="WP_064989343.1">
    <property type="nucleotide sequence ID" value="NZ_CP033361.1"/>
</dbReference>
<evidence type="ECO:0000256" key="2">
    <source>
        <dbReference type="ARBA" id="ARBA00009477"/>
    </source>
</evidence>
<dbReference type="SUPFAM" id="SSF111369">
    <property type="entry name" value="HlyD-like secretion proteins"/>
    <property type="match status" value="1"/>
</dbReference>
<dbReference type="KEGG" id="merd:EB233_14495"/>
<dbReference type="EMBL" id="CP033361">
    <property type="protein sequence ID" value="QKC76583.1"/>
    <property type="molecule type" value="Genomic_DNA"/>
</dbReference>
<feature type="domain" description="Multidrug resistance protein MdtA-like barrel-sandwich hybrid" evidence="8">
    <location>
        <begin position="73"/>
        <end position="215"/>
    </location>
</feature>
<feature type="domain" description="Multidrug resistance protein MdtA-like alpha-helical hairpin" evidence="7">
    <location>
        <begin position="113"/>
        <end position="182"/>
    </location>
</feature>
<dbReference type="NCBIfam" id="TIGR01730">
    <property type="entry name" value="RND_mfp"/>
    <property type="match status" value="1"/>
</dbReference>
<dbReference type="Pfam" id="PF25989">
    <property type="entry name" value="YknX_C"/>
    <property type="match status" value="1"/>
</dbReference>
<comment type="subcellular location">
    <subcellularLocation>
        <location evidence="1">Cell membrane</location>
    </subcellularLocation>
</comment>
<evidence type="ECO:0000256" key="6">
    <source>
        <dbReference type="SAM" id="MobiDB-lite"/>
    </source>
</evidence>
<dbReference type="Pfam" id="PF25944">
    <property type="entry name" value="Beta-barrel_RND"/>
    <property type="match status" value="1"/>
</dbReference>
<sequence>MSLRSPAFVWTVAFVAAAGVATLWLLAPGSDAGAQSNDTRAVPEAVPVTTVTAKAGSIPRIIAGIGVVAPLQSVTVRPRIDGQVETIGFAEGDIVKAGDVLIRLDPRALQATLDGTRAKKAQDEALLGNARADLDRYATLADKKVVSSQDLDQKKSAVSQLEATIAADEASISSAETQLSYATIRAPISGLTGFKTASVGSIVSQSSTDGLLTITQLDPVGVVFVAPGDRFREIRGALKDGIADVEAIATDGSRVLARGKLTLMDNLVSASNGSIRLRATFDNGAGALWPGLPVATRLTIANEKGIVVPDKALARGADGLAAYVIGPDGKATRHKVTVTVTTDGMALVTAGLSDGQTIVFDGLGQIADGSTVHVLGPGNIQPPADQTVAASGSAGGQ</sequence>
<feature type="region of interest" description="Disordered" evidence="6">
    <location>
        <begin position="378"/>
        <end position="397"/>
    </location>
</feature>
<evidence type="ECO:0000259" key="10">
    <source>
        <dbReference type="Pfam" id="PF25989"/>
    </source>
</evidence>
<dbReference type="Gene3D" id="1.10.287.470">
    <property type="entry name" value="Helix hairpin bin"/>
    <property type="match status" value="1"/>
</dbReference>
<keyword evidence="5" id="KW-0472">Membrane</keyword>
<dbReference type="Gene3D" id="2.40.420.20">
    <property type="match status" value="1"/>
</dbReference>
<dbReference type="PANTHER" id="PTHR30469">
    <property type="entry name" value="MULTIDRUG RESISTANCE PROTEIN MDTA"/>
    <property type="match status" value="1"/>
</dbReference>
<dbReference type="AlphaFoldDB" id="A0A6M7UKA8"/>
<dbReference type="InterPro" id="IPR058624">
    <property type="entry name" value="MdtA-like_HH"/>
</dbReference>
<dbReference type="InterPro" id="IPR058625">
    <property type="entry name" value="MdtA-like_BSH"/>
</dbReference>
<dbReference type="PANTHER" id="PTHR30469:SF36">
    <property type="entry name" value="BLL3903 PROTEIN"/>
    <property type="match status" value="1"/>
</dbReference>
<organism evidence="11 12">
    <name type="scientific">Mesorhizobium erdmanii</name>
    <dbReference type="NCBI Taxonomy" id="1777866"/>
    <lineage>
        <taxon>Bacteria</taxon>
        <taxon>Pseudomonadati</taxon>
        <taxon>Pseudomonadota</taxon>
        <taxon>Alphaproteobacteria</taxon>
        <taxon>Hyphomicrobiales</taxon>
        <taxon>Phyllobacteriaceae</taxon>
        <taxon>Mesorhizobium</taxon>
    </lineage>
</organism>
<dbReference type="Gene3D" id="2.40.30.170">
    <property type="match status" value="1"/>
</dbReference>
<evidence type="ECO:0000313" key="11">
    <source>
        <dbReference type="EMBL" id="QKC76583.1"/>
    </source>
</evidence>
<dbReference type="InterPro" id="IPR058637">
    <property type="entry name" value="YknX-like_C"/>
</dbReference>
<feature type="domain" description="YknX-like C-terminal permuted SH3-like" evidence="10">
    <location>
        <begin position="306"/>
        <end position="374"/>
    </location>
</feature>
<evidence type="ECO:0000256" key="4">
    <source>
        <dbReference type="ARBA" id="ARBA00022519"/>
    </source>
</evidence>
<dbReference type="Proteomes" id="UP000503339">
    <property type="component" value="Chromosome"/>
</dbReference>
<evidence type="ECO:0000256" key="3">
    <source>
        <dbReference type="ARBA" id="ARBA00022475"/>
    </source>
</evidence>
<dbReference type="InterPro" id="IPR006143">
    <property type="entry name" value="RND_pump_MFP"/>
</dbReference>
<evidence type="ECO:0000256" key="5">
    <source>
        <dbReference type="ARBA" id="ARBA00023136"/>
    </source>
</evidence>
<evidence type="ECO:0000313" key="12">
    <source>
        <dbReference type="Proteomes" id="UP000503339"/>
    </source>
</evidence>
<evidence type="ECO:0000259" key="8">
    <source>
        <dbReference type="Pfam" id="PF25917"/>
    </source>
</evidence>
<reference evidence="11 12" key="1">
    <citation type="submission" date="2018-10" db="EMBL/GenBank/DDBJ databases">
        <authorList>
            <person name="Perry B.J."/>
            <person name="Sullivan J.T."/>
            <person name="Murphy R.J.T."/>
            <person name="Ramsay J.P."/>
            <person name="Ronson C.W."/>
        </authorList>
    </citation>
    <scope>NUCLEOTIDE SEQUENCE [LARGE SCALE GENOMIC DNA]</scope>
    <source>
        <strain evidence="11 12">NZP2014</strain>
    </source>
</reference>
<evidence type="ECO:0000256" key="1">
    <source>
        <dbReference type="ARBA" id="ARBA00004236"/>
    </source>
</evidence>
<name>A0A6M7UKA8_9HYPH</name>
<dbReference type="GO" id="GO:1990281">
    <property type="term" value="C:efflux pump complex"/>
    <property type="evidence" value="ECO:0007669"/>
    <property type="project" value="TreeGrafter"/>
</dbReference>
<dbReference type="InterPro" id="IPR058626">
    <property type="entry name" value="MdtA-like_b-barrel"/>
</dbReference>
<keyword evidence="12" id="KW-1185">Reference proteome</keyword>
<evidence type="ECO:0000259" key="7">
    <source>
        <dbReference type="Pfam" id="PF25876"/>
    </source>
</evidence>
<proteinExistence type="inferred from homology"/>
<keyword evidence="3" id="KW-1003">Cell membrane</keyword>
<dbReference type="Pfam" id="PF25876">
    <property type="entry name" value="HH_MFP_RND"/>
    <property type="match status" value="1"/>
</dbReference>
<comment type="similarity">
    <text evidence="2">Belongs to the membrane fusion protein (MFP) (TC 8.A.1) family.</text>
</comment>
<protein>
    <submittedName>
        <fullName evidence="11">Efflux RND transporter periplasmic adaptor subunit</fullName>
    </submittedName>
</protein>
<keyword evidence="4" id="KW-0997">Cell inner membrane</keyword>
<dbReference type="Gene3D" id="2.40.50.100">
    <property type="match status" value="1"/>
</dbReference>
<dbReference type="Pfam" id="PF25917">
    <property type="entry name" value="BSH_RND"/>
    <property type="match status" value="1"/>
</dbReference>